<keyword evidence="3" id="KW-1185">Reference proteome</keyword>
<feature type="transmembrane region" description="Helical" evidence="1">
    <location>
        <begin position="12"/>
        <end position="32"/>
    </location>
</feature>
<protein>
    <recommendedName>
        <fullName evidence="4">Zincin peptidase</fullName>
    </recommendedName>
</protein>
<feature type="transmembrane region" description="Helical" evidence="1">
    <location>
        <begin position="134"/>
        <end position="156"/>
    </location>
</feature>
<comment type="caution">
    <text evidence="2">The sequence shown here is derived from an EMBL/GenBank/DDBJ whole genome shotgun (WGS) entry which is preliminary data.</text>
</comment>
<keyword evidence="1" id="KW-1133">Transmembrane helix</keyword>
<evidence type="ECO:0000313" key="3">
    <source>
        <dbReference type="Proteomes" id="UP000013866"/>
    </source>
</evidence>
<gene>
    <name evidence="2" type="ORF">UAO_01995</name>
</gene>
<organism evidence="2 3">
    <name type="scientific">Enterococcus villorum ATCC 700913</name>
    <dbReference type="NCBI Taxonomy" id="1158604"/>
    <lineage>
        <taxon>Bacteria</taxon>
        <taxon>Bacillati</taxon>
        <taxon>Bacillota</taxon>
        <taxon>Bacilli</taxon>
        <taxon>Lactobacillales</taxon>
        <taxon>Enterococcaceae</taxon>
        <taxon>Enterococcus</taxon>
    </lineage>
</organism>
<dbReference type="EMBL" id="AJAN01000026">
    <property type="protein sequence ID" value="EOH88889.1"/>
    <property type="molecule type" value="Genomic_DNA"/>
</dbReference>
<reference evidence="2 3" key="1">
    <citation type="submission" date="2013-02" db="EMBL/GenBank/DDBJ databases">
        <title>The Genome Sequence of Enterococcus villorum ATCC_700913.</title>
        <authorList>
            <consortium name="The Broad Institute Genome Sequencing Platform"/>
            <consortium name="The Broad Institute Genome Sequencing Center for Infectious Disease"/>
            <person name="Earl A.M."/>
            <person name="Gilmore M.S."/>
            <person name="Lebreton F."/>
            <person name="Walker B."/>
            <person name="Young S.K."/>
            <person name="Zeng Q."/>
            <person name="Gargeya S."/>
            <person name="Fitzgerald M."/>
            <person name="Haas B."/>
            <person name="Abouelleil A."/>
            <person name="Alvarado L."/>
            <person name="Arachchi H.M."/>
            <person name="Berlin A.M."/>
            <person name="Chapman S.B."/>
            <person name="Dewar J."/>
            <person name="Goldberg J."/>
            <person name="Griggs A."/>
            <person name="Gujja S."/>
            <person name="Hansen M."/>
            <person name="Howarth C."/>
            <person name="Imamovic A."/>
            <person name="Larimer J."/>
            <person name="McCowan C."/>
            <person name="Murphy C."/>
            <person name="Neiman D."/>
            <person name="Pearson M."/>
            <person name="Priest M."/>
            <person name="Roberts A."/>
            <person name="Saif S."/>
            <person name="Shea T."/>
            <person name="Sisk P."/>
            <person name="Sykes S."/>
            <person name="Wortman J."/>
            <person name="Nusbaum C."/>
            <person name="Birren B."/>
        </authorList>
    </citation>
    <scope>NUCLEOTIDE SEQUENCE [LARGE SCALE GENOMIC DNA]</scope>
    <source>
        <strain evidence="2 3">ATCC 700913</strain>
    </source>
</reference>
<evidence type="ECO:0000256" key="1">
    <source>
        <dbReference type="SAM" id="Phobius"/>
    </source>
</evidence>
<feature type="transmembrane region" description="Helical" evidence="1">
    <location>
        <begin position="98"/>
        <end position="122"/>
    </location>
</feature>
<proteinExistence type="predicted"/>
<name>A0ABP2UT01_9ENTE</name>
<evidence type="ECO:0000313" key="2">
    <source>
        <dbReference type="EMBL" id="EOH88889.1"/>
    </source>
</evidence>
<keyword evidence="1" id="KW-0812">Transmembrane</keyword>
<accession>A0ABP2UT01</accession>
<dbReference type="Proteomes" id="UP000013866">
    <property type="component" value="Unassembled WGS sequence"/>
</dbReference>
<feature type="transmembrane region" description="Helical" evidence="1">
    <location>
        <begin position="38"/>
        <end position="59"/>
    </location>
</feature>
<evidence type="ECO:0008006" key="4">
    <source>
        <dbReference type="Google" id="ProtNLM"/>
    </source>
</evidence>
<sequence length="168" mass="19837">MYLILKTILKTVKIINIIFLFCAFFLILLSIFAYDFTLIAITFHFIIIYYIGVIGSFIIHEWAHFKLLDYLKIPYFLDVKPWRMSFVTLKKMTPKVQIIISLSGPFFSGLIGFLLLFINYFLNSGIINFLAYLYLAHLLFLFPIFGDGRSILHAIYNHFRRKKLDRSN</sequence>
<keyword evidence="1" id="KW-0472">Membrane</keyword>